<reference evidence="2" key="2">
    <citation type="submission" date="2023-06" db="EMBL/GenBank/DDBJ databases">
        <authorList>
            <consortium name="Lawrence Berkeley National Laboratory"/>
            <person name="Haridas S."/>
            <person name="Hensen N."/>
            <person name="Bonometti L."/>
            <person name="Westerberg I."/>
            <person name="Brannstrom I.O."/>
            <person name="Guillou S."/>
            <person name="Cros-Aarteil S."/>
            <person name="Calhoun S."/>
            <person name="Kuo A."/>
            <person name="Mondo S."/>
            <person name="Pangilinan J."/>
            <person name="Riley R."/>
            <person name="Labutti K."/>
            <person name="Andreopoulos B."/>
            <person name="Lipzen A."/>
            <person name="Chen C."/>
            <person name="Yanf M."/>
            <person name="Daum C."/>
            <person name="Ng V."/>
            <person name="Clum A."/>
            <person name="Steindorff A."/>
            <person name="Ohm R."/>
            <person name="Martin F."/>
            <person name="Silar P."/>
            <person name="Natvig D."/>
            <person name="Lalanne C."/>
            <person name="Gautier V."/>
            <person name="Ament-Velasquez S.L."/>
            <person name="Kruys A."/>
            <person name="Hutchinson M.I."/>
            <person name="Powell A.J."/>
            <person name="Barry K."/>
            <person name="Miller A.N."/>
            <person name="Grigoriev I.V."/>
            <person name="Debuchy R."/>
            <person name="Gladieux P."/>
            <person name="Thoren M.H."/>
            <person name="Johannesson H."/>
        </authorList>
    </citation>
    <scope>NUCLEOTIDE SEQUENCE</scope>
    <source>
        <strain evidence="2">CBS 958.72</strain>
    </source>
</reference>
<dbReference type="AlphaFoldDB" id="A0AAE0NA64"/>
<comment type="caution">
    <text evidence="2">The sequence shown here is derived from an EMBL/GenBank/DDBJ whole genome shotgun (WGS) entry which is preliminary data.</text>
</comment>
<keyword evidence="3" id="KW-1185">Reference proteome</keyword>
<evidence type="ECO:0000313" key="3">
    <source>
        <dbReference type="Proteomes" id="UP001287356"/>
    </source>
</evidence>
<feature type="compositionally biased region" description="Polar residues" evidence="1">
    <location>
        <begin position="13"/>
        <end position="40"/>
    </location>
</feature>
<gene>
    <name evidence="2" type="ORF">B0T24DRAFT_718268</name>
</gene>
<proteinExistence type="predicted"/>
<protein>
    <submittedName>
        <fullName evidence="2">Uncharacterized protein</fullName>
    </submittedName>
</protein>
<evidence type="ECO:0000256" key="1">
    <source>
        <dbReference type="SAM" id="MobiDB-lite"/>
    </source>
</evidence>
<accession>A0AAE0NA64</accession>
<evidence type="ECO:0000313" key="2">
    <source>
        <dbReference type="EMBL" id="KAK3375733.1"/>
    </source>
</evidence>
<reference evidence="2" key="1">
    <citation type="journal article" date="2023" name="Mol. Phylogenet. Evol.">
        <title>Genome-scale phylogeny and comparative genomics of the fungal order Sordariales.</title>
        <authorList>
            <person name="Hensen N."/>
            <person name="Bonometti L."/>
            <person name="Westerberg I."/>
            <person name="Brannstrom I.O."/>
            <person name="Guillou S."/>
            <person name="Cros-Aarteil S."/>
            <person name="Calhoun S."/>
            <person name="Haridas S."/>
            <person name="Kuo A."/>
            <person name="Mondo S."/>
            <person name="Pangilinan J."/>
            <person name="Riley R."/>
            <person name="LaButti K."/>
            <person name="Andreopoulos B."/>
            <person name="Lipzen A."/>
            <person name="Chen C."/>
            <person name="Yan M."/>
            <person name="Daum C."/>
            <person name="Ng V."/>
            <person name="Clum A."/>
            <person name="Steindorff A."/>
            <person name="Ohm R.A."/>
            <person name="Martin F."/>
            <person name="Silar P."/>
            <person name="Natvig D.O."/>
            <person name="Lalanne C."/>
            <person name="Gautier V."/>
            <person name="Ament-Velasquez S.L."/>
            <person name="Kruys A."/>
            <person name="Hutchinson M.I."/>
            <person name="Powell A.J."/>
            <person name="Barry K."/>
            <person name="Miller A.N."/>
            <person name="Grigoriev I.V."/>
            <person name="Debuchy R."/>
            <person name="Gladieux P."/>
            <person name="Hiltunen Thoren M."/>
            <person name="Johannesson H."/>
        </authorList>
    </citation>
    <scope>NUCLEOTIDE SEQUENCE</scope>
    <source>
        <strain evidence="2">CBS 958.72</strain>
    </source>
</reference>
<dbReference type="EMBL" id="JAULSN010000003">
    <property type="protein sequence ID" value="KAK3375733.1"/>
    <property type="molecule type" value="Genomic_DNA"/>
</dbReference>
<organism evidence="2 3">
    <name type="scientific">Lasiosphaeria ovina</name>
    <dbReference type="NCBI Taxonomy" id="92902"/>
    <lineage>
        <taxon>Eukaryota</taxon>
        <taxon>Fungi</taxon>
        <taxon>Dikarya</taxon>
        <taxon>Ascomycota</taxon>
        <taxon>Pezizomycotina</taxon>
        <taxon>Sordariomycetes</taxon>
        <taxon>Sordariomycetidae</taxon>
        <taxon>Sordariales</taxon>
        <taxon>Lasiosphaeriaceae</taxon>
        <taxon>Lasiosphaeria</taxon>
    </lineage>
</organism>
<dbReference type="Proteomes" id="UP001287356">
    <property type="component" value="Unassembled WGS sequence"/>
</dbReference>
<sequence>MADENRHPALGNEQDSPTVIETQLDSYRPSLSTETHVDGSPTSLLQDRILLASLPSWNRAASPPDSTDNPSQLLRIEHTRTPETTASNPGTKPPVADIIARQLADGYTLTRYRTVTGETTAAIMRGPLVPAAVPRPLPSGPALPASSGADLQFVDPDVDMVDATYASAWQLGRKLAADDAAFTMAVARLRRDTLAPRSGPAIIPRRFGGHAGQRHATATATATASPADNIDIDIDAAAAAAAIPSNADYATVRKWILAKLRLASVPATYLVTGASDNKSIPPETLRFVHVDANWAAALVDGSLSLGSHTVAGDTEKEHGFRSALTARLHADYAGAGEAVPVYGFFVRSQLLVRRHGRVEILCIGDAETETAQAVVRVVAQRVLGLDTLLCLVDRAPPWVPVRIEFVVSGDGVDSVE</sequence>
<feature type="region of interest" description="Disordered" evidence="1">
    <location>
        <begin position="1"/>
        <end position="40"/>
    </location>
</feature>
<name>A0AAE0NA64_9PEZI</name>